<evidence type="ECO:0000313" key="3">
    <source>
        <dbReference type="EMBL" id="TMQ50679.1"/>
    </source>
</evidence>
<gene>
    <name evidence="3" type="ORF">E6K71_02165</name>
</gene>
<dbReference type="AlphaFoldDB" id="A0A538SH28"/>
<keyword evidence="2" id="KW-0812">Transmembrane</keyword>
<feature type="region of interest" description="Disordered" evidence="1">
    <location>
        <begin position="223"/>
        <end position="245"/>
    </location>
</feature>
<reference evidence="3 4" key="1">
    <citation type="journal article" date="2019" name="Nat. Microbiol.">
        <title>Mediterranean grassland soil C-N compound turnover is dependent on rainfall and depth, and is mediated by genomically divergent microorganisms.</title>
        <authorList>
            <person name="Diamond S."/>
            <person name="Andeer P.F."/>
            <person name="Li Z."/>
            <person name="Crits-Christoph A."/>
            <person name="Burstein D."/>
            <person name="Anantharaman K."/>
            <person name="Lane K.R."/>
            <person name="Thomas B.C."/>
            <person name="Pan C."/>
            <person name="Northen T.R."/>
            <person name="Banfield J.F."/>
        </authorList>
    </citation>
    <scope>NUCLEOTIDE SEQUENCE [LARGE SCALE GENOMIC DNA]</scope>
    <source>
        <strain evidence="3">WS_1</strain>
    </source>
</reference>
<organism evidence="3 4">
    <name type="scientific">Eiseniibacteriota bacterium</name>
    <dbReference type="NCBI Taxonomy" id="2212470"/>
    <lineage>
        <taxon>Bacteria</taxon>
        <taxon>Candidatus Eiseniibacteriota</taxon>
    </lineage>
</organism>
<dbReference type="Proteomes" id="UP000316292">
    <property type="component" value="Unassembled WGS sequence"/>
</dbReference>
<accession>A0A538SH28</accession>
<dbReference type="EMBL" id="VBOR01000030">
    <property type="protein sequence ID" value="TMQ50679.1"/>
    <property type="molecule type" value="Genomic_DNA"/>
</dbReference>
<evidence type="ECO:0000256" key="2">
    <source>
        <dbReference type="SAM" id="Phobius"/>
    </source>
</evidence>
<dbReference type="InterPro" id="IPR011990">
    <property type="entry name" value="TPR-like_helical_dom_sf"/>
</dbReference>
<feature type="transmembrane region" description="Helical" evidence="2">
    <location>
        <begin position="39"/>
        <end position="56"/>
    </location>
</feature>
<comment type="caution">
    <text evidence="3">The sequence shown here is derived from an EMBL/GenBank/DDBJ whole genome shotgun (WGS) entry which is preliminary data.</text>
</comment>
<dbReference type="Gene3D" id="1.25.40.10">
    <property type="entry name" value="Tetratricopeptide repeat domain"/>
    <property type="match status" value="1"/>
</dbReference>
<name>A0A538SH28_UNCEI</name>
<evidence type="ECO:0000313" key="4">
    <source>
        <dbReference type="Proteomes" id="UP000316292"/>
    </source>
</evidence>
<evidence type="ECO:0000256" key="1">
    <source>
        <dbReference type="SAM" id="MobiDB-lite"/>
    </source>
</evidence>
<sequence length="245" mass="26078">MTTRLVKHQKLTKRQIKEDPLVTAAFRGTQVWEQHGNRILLGVGAVVLVVLLVFFVSRTRAQSEERAEGDLFRAEISVAQTDYATATQMLKEIVDSAPGTKAAAKAMVYLGDVTAAQGKAAEAVSWYRRALAKAGRDEDLKVAGLHGLAAALEDRGDFTQAAASYADLAKLGENDNQRGRAMLAEARSLAKAGQTQKAIAVYKEVQRLPVVDQTLINTAGVGIGELSASSPGPGETQHPASSPTP</sequence>
<proteinExistence type="predicted"/>
<keyword evidence="2" id="KW-0472">Membrane</keyword>
<keyword evidence="2" id="KW-1133">Transmembrane helix</keyword>
<protein>
    <submittedName>
        <fullName evidence="3">Tetratricopeptide repeat protein</fullName>
    </submittedName>
</protein>
<dbReference type="SUPFAM" id="SSF48452">
    <property type="entry name" value="TPR-like"/>
    <property type="match status" value="1"/>
</dbReference>
<dbReference type="Pfam" id="PF13432">
    <property type="entry name" value="TPR_16"/>
    <property type="match status" value="2"/>
</dbReference>